<evidence type="ECO:0000313" key="10">
    <source>
        <dbReference type="Proteomes" id="UP001335910"/>
    </source>
</evidence>
<feature type="domain" description="Pili assembly chaperone C-terminal" evidence="8">
    <location>
        <begin position="173"/>
        <end position="228"/>
    </location>
</feature>
<dbReference type="PANTHER" id="PTHR30251">
    <property type="entry name" value="PILUS ASSEMBLY CHAPERONE"/>
    <property type="match status" value="1"/>
</dbReference>
<evidence type="ECO:0000256" key="6">
    <source>
        <dbReference type="SAM" id="SignalP"/>
    </source>
</evidence>
<organism evidence="9 10">
    <name type="scientific">Lelliottia amnigena</name>
    <name type="common">Enterobacter amnigenus</name>
    <dbReference type="NCBI Taxonomy" id="61646"/>
    <lineage>
        <taxon>Bacteria</taxon>
        <taxon>Pseudomonadati</taxon>
        <taxon>Pseudomonadota</taxon>
        <taxon>Gammaproteobacteria</taxon>
        <taxon>Enterobacterales</taxon>
        <taxon>Enterobacteriaceae</taxon>
        <taxon>Lelliottia</taxon>
    </lineage>
</organism>
<evidence type="ECO:0000259" key="8">
    <source>
        <dbReference type="Pfam" id="PF02753"/>
    </source>
</evidence>
<dbReference type="InterPro" id="IPR008962">
    <property type="entry name" value="PapD-like_sf"/>
</dbReference>
<dbReference type="InterPro" id="IPR036316">
    <property type="entry name" value="Pili_assmbl_chap_C_dom_sf"/>
</dbReference>
<dbReference type="PRINTS" id="PR00969">
    <property type="entry name" value="CHAPERONPILI"/>
</dbReference>
<evidence type="ECO:0000256" key="1">
    <source>
        <dbReference type="ARBA" id="ARBA00004418"/>
    </source>
</evidence>
<evidence type="ECO:0000256" key="2">
    <source>
        <dbReference type="ARBA" id="ARBA00007399"/>
    </source>
</evidence>
<evidence type="ECO:0000256" key="5">
    <source>
        <dbReference type="ARBA" id="ARBA00023186"/>
    </source>
</evidence>
<protein>
    <submittedName>
        <fullName evidence="9">Fimbria/pilus periplasmic chaperone</fullName>
    </submittedName>
</protein>
<dbReference type="InterPro" id="IPR016147">
    <property type="entry name" value="Pili_assmbl_chaperone_N"/>
</dbReference>
<keyword evidence="4" id="KW-0574">Periplasm</keyword>
<dbReference type="Pfam" id="PF00345">
    <property type="entry name" value="PapD_N"/>
    <property type="match status" value="1"/>
</dbReference>
<dbReference type="RefSeq" id="WP_331390578.1">
    <property type="nucleotide sequence ID" value="NZ_JAZKLB010000001.1"/>
</dbReference>
<comment type="similarity">
    <text evidence="2">Belongs to the periplasmic pilus chaperone family.</text>
</comment>
<feature type="chain" id="PRO_5045137333" evidence="6">
    <location>
        <begin position="32"/>
        <end position="235"/>
    </location>
</feature>
<reference evidence="9 10" key="1">
    <citation type="submission" date="2023-10" db="EMBL/GenBank/DDBJ databases">
        <title>Wastewater isolates of ESBL- and carbapenemase-producing Gram-negative bacteria from New Zealand.</title>
        <authorList>
            <person name="Straub C."/>
            <person name="Weaver L."/>
            <person name="Cornelius A."/>
            <person name="Mcgill E."/>
            <person name="Dyet K."/>
            <person name="White L."/>
            <person name="Pattis I."/>
        </authorList>
    </citation>
    <scope>NUCLEOTIDE SEQUENCE [LARGE SCALE GENOMIC DNA]</scope>
    <source>
        <strain evidence="9 10">ESBL35</strain>
    </source>
</reference>
<comment type="caution">
    <text evidence="9">The sequence shown here is derived from an EMBL/GenBank/DDBJ whole genome shotgun (WGS) entry which is preliminary data.</text>
</comment>
<dbReference type="Pfam" id="PF02753">
    <property type="entry name" value="PapD_C"/>
    <property type="match status" value="1"/>
</dbReference>
<proteinExistence type="inferred from homology"/>
<gene>
    <name evidence="9" type="ORF">V4839_20410</name>
</gene>
<evidence type="ECO:0000256" key="4">
    <source>
        <dbReference type="ARBA" id="ARBA00022764"/>
    </source>
</evidence>
<dbReference type="InterPro" id="IPR050643">
    <property type="entry name" value="Periplasmic_pilus_chap"/>
</dbReference>
<evidence type="ECO:0000259" key="7">
    <source>
        <dbReference type="Pfam" id="PF00345"/>
    </source>
</evidence>
<name>A0ABU7UIJ5_LELAM</name>
<evidence type="ECO:0000256" key="3">
    <source>
        <dbReference type="ARBA" id="ARBA00022729"/>
    </source>
</evidence>
<dbReference type="SUPFAM" id="SSF49354">
    <property type="entry name" value="PapD-like"/>
    <property type="match status" value="1"/>
</dbReference>
<accession>A0ABU7UIJ5</accession>
<keyword evidence="5" id="KW-0143">Chaperone</keyword>
<dbReference type="InterPro" id="IPR016148">
    <property type="entry name" value="Pili_assmbl_chaperone_C"/>
</dbReference>
<comment type="subcellular location">
    <subcellularLocation>
        <location evidence="1">Periplasm</location>
    </subcellularLocation>
</comment>
<keyword evidence="10" id="KW-1185">Reference proteome</keyword>
<sequence length="235" mass="25642">MKFITLSALQSIVAPAICSLLFLGGSPSVMAGGVALNSTRVVYPMGEKQINVNITNFDTKDTFLVQSWFADKDGTTLNNFIITPPLFTLKPEKKNILRIMYIGSALPEDKESIFYLYNKAIPSVTEKNKAMNTLQIATQSVTKLFVRPKHLSVKSSDAPAMLKCQLSDGVITVTNPSPYYISMTNFTLAGKKLPNTMVPPMQSEKINVTGISQGALSYQTLNDYGALTPALMCKA</sequence>
<feature type="signal peptide" evidence="6">
    <location>
        <begin position="1"/>
        <end position="31"/>
    </location>
</feature>
<dbReference type="InterPro" id="IPR013783">
    <property type="entry name" value="Ig-like_fold"/>
</dbReference>
<dbReference type="EMBL" id="JAZKLI010000001">
    <property type="protein sequence ID" value="MEE9685817.1"/>
    <property type="molecule type" value="Genomic_DNA"/>
</dbReference>
<dbReference type="SUPFAM" id="SSF49584">
    <property type="entry name" value="Periplasmic chaperone C-domain"/>
    <property type="match status" value="1"/>
</dbReference>
<dbReference type="Proteomes" id="UP001335910">
    <property type="component" value="Unassembled WGS sequence"/>
</dbReference>
<keyword evidence="3 6" id="KW-0732">Signal</keyword>
<dbReference type="PANTHER" id="PTHR30251:SF0">
    <property type="entry name" value="FIMBRIAL CHAPERONE PROTEIN ELFD-RELATED"/>
    <property type="match status" value="1"/>
</dbReference>
<evidence type="ECO:0000313" key="9">
    <source>
        <dbReference type="EMBL" id="MEE9685817.1"/>
    </source>
</evidence>
<dbReference type="Gene3D" id="2.60.40.10">
    <property type="entry name" value="Immunoglobulins"/>
    <property type="match status" value="2"/>
</dbReference>
<dbReference type="InterPro" id="IPR001829">
    <property type="entry name" value="Pili_assmbl_chaperone_bac"/>
</dbReference>
<feature type="domain" description="Pili assembly chaperone N-terminal" evidence="7">
    <location>
        <begin position="33"/>
        <end position="151"/>
    </location>
</feature>